<organism evidence="1 2">
    <name type="scientific">Methylopila turkensis</name>
    <dbReference type="NCBI Taxonomy" id="1437816"/>
    <lineage>
        <taxon>Bacteria</taxon>
        <taxon>Pseudomonadati</taxon>
        <taxon>Pseudomonadota</taxon>
        <taxon>Alphaproteobacteria</taxon>
        <taxon>Hyphomicrobiales</taxon>
        <taxon>Methylopilaceae</taxon>
        <taxon>Methylopila</taxon>
    </lineage>
</organism>
<dbReference type="Proteomes" id="UP001143309">
    <property type="component" value="Unassembled WGS sequence"/>
</dbReference>
<dbReference type="AlphaFoldDB" id="A0A9W6JJM9"/>
<keyword evidence="2" id="KW-1185">Reference proteome</keyword>
<evidence type="ECO:0000313" key="1">
    <source>
        <dbReference type="EMBL" id="GLK78422.1"/>
    </source>
</evidence>
<reference evidence="1" key="1">
    <citation type="journal article" date="2014" name="Int. J. Syst. Evol. Microbiol.">
        <title>Complete genome sequence of Corynebacterium casei LMG S-19264T (=DSM 44701T), isolated from a smear-ripened cheese.</title>
        <authorList>
            <consortium name="US DOE Joint Genome Institute (JGI-PGF)"/>
            <person name="Walter F."/>
            <person name="Albersmeier A."/>
            <person name="Kalinowski J."/>
            <person name="Ruckert C."/>
        </authorList>
    </citation>
    <scope>NUCLEOTIDE SEQUENCE</scope>
    <source>
        <strain evidence="1">VKM B-2748</strain>
    </source>
</reference>
<dbReference type="EMBL" id="BSFL01000001">
    <property type="protein sequence ID" value="GLK78422.1"/>
    <property type="molecule type" value="Genomic_DNA"/>
</dbReference>
<evidence type="ECO:0000313" key="2">
    <source>
        <dbReference type="Proteomes" id="UP001143309"/>
    </source>
</evidence>
<proteinExistence type="predicted"/>
<sequence length="79" mass="8414">MDIMLPQGGVPGEFVDTQAVFLYRAATSRGADEAPRRRFAHPWSGVLATTGPVVPAPGKQEGAFLNSVQGGRDVEATRF</sequence>
<gene>
    <name evidence="1" type="ORF">GCM10008174_01630</name>
</gene>
<protein>
    <submittedName>
        <fullName evidence="1">Uncharacterized protein</fullName>
    </submittedName>
</protein>
<accession>A0A9W6JJM9</accession>
<name>A0A9W6JJM9_9HYPH</name>
<reference evidence="1" key="2">
    <citation type="submission" date="2023-01" db="EMBL/GenBank/DDBJ databases">
        <authorList>
            <person name="Sun Q."/>
            <person name="Evtushenko L."/>
        </authorList>
    </citation>
    <scope>NUCLEOTIDE SEQUENCE</scope>
    <source>
        <strain evidence="1">VKM B-2748</strain>
    </source>
</reference>
<comment type="caution">
    <text evidence="1">The sequence shown here is derived from an EMBL/GenBank/DDBJ whole genome shotgun (WGS) entry which is preliminary data.</text>
</comment>